<name>A0ABU1V271_9GAMM</name>
<dbReference type="PANTHER" id="PTHR35399">
    <property type="entry name" value="SLR8030 PROTEIN"/>
    <property type="match status" value="1"/>
</dbReference>
<dbReference type="InterPro" id="IPR006311">
    <property type="entry name" value="TAT_signal"/>
</dbReference>
<accession>A0ABU1V271</accession>
<reference evidence="1 2" key="1">
    <citation type="submission" date="2023-07" db="EMBL/GenBank/DDBJ databases">
        <title>Sorghum-associated microbial communities from plants grown in Nebraska, USA.</title>
        <authorList>
            <person name="Schachtman D."/>
        </authorList>
    </citation>
    <scope>NUCLEOTIDE SEQUENCE [LARGE SCALE GENOMIC DNA]</scope>
    <source>
        <strain evidence="1 2">BE190</strain>
    </source>
</reference>
<organism evidence="1 2">
    <name type="scientific">Cellvibrio fibrivorans</name>
    <dbReference type="NCBI Taxonomy" id="126350"/>
    <lineage>
        <taxon>Bacteria</taxon>
        <taxon>Pseudomonadati</taxon>
        <taxon>Pseudomonadota</taxon>
        <taxon>Gammaproteobacteria</taxon>
        <taxon>Cellvibrionales</taxon>
        <taxon>Cellvibrionaceae</taxon>
        <taxon>Cellvibrio</taxon>
    </lineage>
</organism>
<evidence type="ECO:0000313" key="1">
    <source>
        <dbReference type="EMBL" id="MDR7091554.1"/>
    </source>
</evidence>
<sequence length="486" mass="53145">MSLSRRHFLHNAGAAAIALAVFRHLPARAEAYARDPKYGIDKYGPLIKDPHQIIDLPAGFHYQIIARTGDPMSDGLIMPGAPDGMAAFPVAMNPTQTVLVRNHELSSSWGDVDAFSGDKKRARNSVGHKAFDFYRNGLPANGGTTTLLYNHSSGKIERSHLSLAGTSRNCSGGATPWGSWLTCEETTYGTKQGFGKDHGFVFEVPASATELVAAVPLTAMGRFAHEACAVDITTGIVYQTEDAKDALFYRFIPATPGELHKGGKLQALVIRDWHSANTRNWRDDEKDSHARKVVMQQEFLCDWIDLDNVSAPEADLAARGQAKGAAIFARCEGLAFALRDNTQPQTRELFFTATTGGDKGLGQIWRYQPSPYEGTAREHEAPGKLELTYESQDRAYLEGCDNLTIAPWGDLIVCEDSYSGERDNTNYLRGLTPQGKIYTLAMNAHKKKGEFCGACFSPDGTTLFVNIQQPGLTLAITGPWQTLRPA</sequence>
<dbReference type="InterPro" id="IPR008557">
    <property type="entry name" value="PhoX"/>
</dbReference>
<dbReference type="EMBL" id="JAVDVX010000007">
    <property type="protein sequence ID" value="MDR7091554.1"/>
    <property type="molecule type" value="Genomic_DNA"/>
</dbReference>
<gene>
    <name evidence="1" type="ORF">J2X05_003589</name>
</gene>
<proteinExistence type="predicted"/>
<dbReference type="PANTHER" id="PTHR35399:SF4">
    <property type="entry name" value="MEMBRANE PROTEIN"/>
    <property type="match status" value="1"/>
</dbReference>
<dbReference type="PROSITE" id="PS51318">
    <property type="entry name" value="TAT"/>
    <property type="match status" value="1"/>
</dbReference>
<dbReference type="Pfam" id="PF05787">
    <property type="entry name" value="PhoX"/>
    <property type="match status" value="1"/>
</dbReference>
<protein>
    <submittedName>
        <fullName evidence="1">Secreted PhoX family phosphatase</fullName>
    </submittedName>
</protein>
<dbReference type="RefSeq" id="WP_310074979.1">
    <property type="nucleotide sequence ID" value="NZ_JAVDVX010000007.1"/>
</dbReference>
<keyword evidence="2" id="KW-1185">Reference proteome</keyword>
<comment type="caution">
    <text evidence="1">The sequence shown here is derived from an EMBL/GenBank/DDBJ whole genome shotgun (WGS) entry which is preliminary data.</text>
</comment>
<evidence type="ECO:0000313" key="2">
    <source>
        <dbReference type="Proteomes" id="UP001253595"/>
    </source>
</evidence>
<dbReference type="Proteomes" id="UP001253595">
    <property type="component" value="Unassembled WGS sequence"/>
</dbReference>